<protein>
    <submittedName>
        <fullName evidence="1">Uncharacterized protein</fullName>
    </submittedName>
</protein>
<dbReference type="EMBL" id="BAABAJ010000003">
    <property type="protein sequence ID" value="GAA3904781.1"/>
    <property type="molecule type" value="Genomic_DNA"/>
</dbReference>
<accession>A0ABP7LME3</accession>
<name>A0ABP7LME3_9ACTN</name>
<organism evidence="1 2">
    <name type="scientific">Streptomyces gulbargensis</name>
    <dbReference type="NCBI Taxonomy" id="364901"/>
    <lineage>
        <taxon>Bacteria</taxon>
        <taxon>Bacillati</taxon>
        <taxon>Actinomycetota</taxon>
        <taxon>Actinomycetes</taxon>
        <taxon>Kitasatosporales</taxon>
        <taxon>Streptomycetaceae</taxon>
        <taxon>Streptomyces</taxon>
    </lineage>
</organism>
<dbReference type="Proteomes" id="UP001501000">
    <property type="component" value="Unassembled WGS sequence"/>
</dbReference>
<comment type="caution">
    <text evidence="1">The sequence shown here is derived from an EMBL/GenBank/DDBJ whole genome shotgun (WGS) entry which is preliminary data.</text>
</comment>
<reference evidence="2" key="1">
    <citation type="journal article" date="2019" name="Int. J. Syst. Evol. Microbiol.">
        <title>The Global Catalogue of Microorganisms (GCM) 10K type strain sequencing project: providing services to taxonomists for standard genome sequencing and annotation.</title>
        <authorList>
            <consortium name="The Broad Institute Genomics Platform"/>
            <consortium name="The Broad Institute Genome Sequencing Center for Infectious Disease"/>
            <person name="Wu L."/>
            <person name="Ma J."/>
        </authorList>
    </citation>
    <scope>NUCLEOTIDE SEQUENCE [LARGE SCALE GENOMIC DNA]</scope>
    <source>
        <strain evidence="2">JCM 16956</strain>
    </source>
</reference>
<proteinExistence type="predicted"/>
<sequence>MSASVAAQNEASLPTARDVPLGPLAGMDVPLWKAATGAVLHLSAECRAFRVPPQRAGVSLRVPDRGSMADVPEPGGCQSCPNPFPDYYTEARHLLSRMEELRKLDDRLVAGHDLDAYCGVLAFSMHGLGGRDPKDAHRLLRKPLAALAAARDQVAARHAGAYRGGEATEELLMIGTASLLHTDFHRRRPGKFRLPWQEAWEEICEEALDAQELENPSSDQIRYDYRHGFDQWCEKWLTALMDLSPAEQHARPSPVAARWARAHDVLERAIKRDLQDQPWAVRLADRLHHTGRGLVAGIAASMAEPVVVAYDGREVIDLPWLAQEILWVQYPGGVRQAGRSQHRLTALPRLFTLLDSLSRRSLDVIADTDWHDSPAVYQEAIDNVPKAAFSPDAYCWWNTNAAGRLPHLLVMARTEAASARRQAQRTQAPWR</sequence>
<gene>
    <name evidence="1" type="ORF">GCM10022244_13680</name>
</gene>
<keyword evidence="2" id="KW-1185">Reference proteome</keyword>
<evidence type="ECO:0000313" key="1">
    <source>
        <dbReference type="EMBL" id="GAA3904781.1"/>
    </source>
</evidence>
<evidence type="ECO:0000313" key="2">
    <source>
        <dbReference type="Proteomes" id="UP001501000"/>
    </source>
</evidence>